<comment type="similarity">
    <text evidence="1">Belongs to the PDGF/VEGF growth factor family.</text>
</comment>
<comment type="caution">
    <text evidence="5">The sequence shown here is derived from an EMBL/GenBank/DDBJ whole genome shotgun (WGS) entry which is preliminary data.</text>
</comment>
<organism evidence="5 6">
    <name type="scientific">Loxostege sticticalis</name>
    <name type="common">Beet webworm moth</name>
    <dbReference type="NCBI Taxonomy" id="481309"/>
    <lineage>
        <taxon>Eukaryota</taxon>
        <taxon>Metazoa</taxon>
        <taxon>Ecdysozoa</taxon>
        <taxon>Arthropoda</taxon>
        <taxon>Hexapoda</taxon>
        <taxon>Insecta</taxon>
        <taxon>Pterygota</taxon>
        <taxon>Neoptera</taxon>
        <taxon>Endopterygota</taxon>
        <taxon>Lepidoptera</taxon>
        <taxon>Glossata</taxon>
        <taxon>Ditrysia</taxon>
        <taxon>Pyraloidea</taxon>
        <taxon>Crambidae</taxon>
        <taxon>Pyraustinae</taxon>
        <taxon>Loxostege</taxon>
    </lineage>
</organism>
<dbReference type="SUPFAM" id="SSF57501">
    <property type="entry name" value="Cystine-knot cytokines"/>
    <property type="match status" value="1"/>
</dbReference>
<dbReference type="Pfam" id="PF00341">
    <property type="entry name" value="PDGF"/>
    <property type="match status" value="1"/>
</dbReference>
<evidence type="ECO:0000256" key="2">
    <source>
        <dbReference type="SAM" id="MobiDB-lite"/>
    </source>
</evidence>
<dbReference type="Gene3D" id="2.10.90.10">
    <property type="entry name" value="Cystine-knot cytokines"/>
    <property type="match status" value="1"/>
</dbReference>
<feature type="signal peptide" evidence="3">
    <location>
        <begin position="1"/>
        <end position="28"/>
    </location>
</feature>
<evidence type="ECO:0000313" key="5">
    <source>
        <dbReference type="EMBL" id="KAL0831623.1"/>
    </source>
</evidence>
<name>A0ABD0T3H1_LOXSC</name>
<feature type="compositionally biased region" description="Acidic residues" evidence="2">
    <location>
        <begin position="124"/>
        <end position="151"/>
    </location>
</feature>
<dbReference type="GO" id="GO:0008083">
    <property type="term" value="F:growth factor activity"/>
    <property type="evidence" value="ECO:0007669"/>
    <property type="project" value="UniProtKB-KW"/>
</dbReference>
<evidence type="ECO:0000256" key="1">
    <source>
        <dbReference type="RuleBase" id="RU003818"/>
    </source>
</evidence>
<dbReference type="EMBL" id="JBEDNZ010000012">
    <property type="protein sequence ID" value="KAL0831623.1"/>
    <property type="molecule type" value="Genomic_DNA"/>
</dbReference>
<feature type="domain" description="Platelet-derived growth factor (PDGF) family profile" evidence="4">
    <location>
        <begin position="206"/>
        <end position="308"/>
    </location>
</feature>
<dbReference type="Proteomes" id="UP001549921">
    <property type="component" value="Unassembled WGS sequence"/>
</dbReference>
<feature type="compositionally biased region" description="Basic and acidic residues" evidence="2">
    <location>
        <begin position="328"/>
        <end position="359"/>
    </location>
</feature>
<dbReference type="PROSITE" id="PS50278">
    <property type="entry name" value="PDGF_2"/>
    <property type="match status" value="1"/>
</dbReference>
<dbReference type="PANTHER" id="PTHR21719">
    <property type="entry name" value="FI06402P-RELATED"/>
    <property type="match status" value="1"/>
</dbReference>
<evidence type="ECO:0000256" key="3">
    <source>
        <dbReference type="SAM" id="SignalP"/>
    </source>
</evidence>
<dbReference type="SMART" id="SM00141">
    <property type="entry name" value="PDGF"/>
    <property type="match status" value="1"/>
</dbReference>
<dbReference type="InterPro" id="IPR000072">
    <property type="entry name" value="PDGF/VEGF_dom"/>
</dbReference>
<feature type="chain" id="PRO_5044817477" description="Platelet-derived growth factor (PDGF) family profile domain-containing protein" evidence="3">
    <location>
        <begin position="29"/>
        <end position="460"/>
    </location>
</feature>
<feature type="region of interest" description="Disordered" evidence="2">
    <location>
        <begin position="108"/>
        <end position="161"/>
    </location>
</feature>
<evidence type="ECO:0000259" key="4">
    <source>
        <dbReference type="PROSITE" id="PS50278"/>
    </source>
</evidence>
<protein>
    <recommendedName>
        <fullName evidence="4">Platelet-derived growth factor (PDGF) family profile domain-containing protein</fullName>
    </recommendedName>
</protein>
<accession>A0ABD0T3H1</accession>
<evidence type="ECO:0000313" key="6">
    <source>
        <dbReference type="Proteomes" id="UP001549921"/>
    </source>
</evidence>
<keyword evidence="3" id="KW-0732">Signal</keyword>
<sequence length="460" mass="52333">MCAQLPLRSRRTMLRLTVLLVLLSRSRTAYVTTPTFDDQFQQLYEKLEKFQPLEQEKSPHEKLYEKLEKLNSLTPKELTDEDEELLTAMQIWGRLDPDQLDGVEKDLQSIRDDDDAKSDRIVDGDDSDSDYNDGEEDDPIDWDQYQDEEMESVSTARPGVVTPSDMTKLGYRETVISAADPIAATNERPRILDDSSLTAAERMALRKATYANIAAVVKAGKCSEPQPRWLTVRQLAPAANIVYMPPCVQLHRCAPDSGCCYDEAEVCAPVAGKFVALPFYLQKADGNRSPARMLFFNHTSCACVSRDTLQTTVRTRIDAELPKQISRASEESRERQNDWRAGTEEPRLHGVRDRDDADHTAPPQLRRCTCPTLFLARPLNDGICSCVCEWADASRRRDCLSLARGREHFGMRDRVCIDRGDCNAPACEHGAYERSVGKCPQRRYRRVRYHHRARTERPSD</sequence>
<reference evidence="5 6" key="1">
    <citation type="submission" date="2024-06" db="EMBL/GenBank/DDBJ databases">
        <title>A chromosome-level genome assembly of beet webworm, Loxostege sticticalis.</title>
        <authorList>
            <person name="Zhang Y."/>
        </authorList>
    </citation>
    <scope>NUCLEOTIDE SEQUENCE [LARGE SCALE GENOMIC DNA]</scope>
    <source>
        <strain evidence="5">AQ028</strain>
        <tissue evidence="5">Male pupae</tissue>
    </source>
</reference>
<dbReference type="InterPro" id="IPR029034">
    <property type="entry name" value="Cystine-knot_cytokine"/>
</dbReference>
<dbReference type="AlphaFoldDB" id="A0ABD0T3H1"/>
<dbReference type="PANTHER" id="PTHR21719:SF1">
    <property type="entry name" value="FI06402P-RELATED"/>
    <property type="match status" value="1"/>
</dbReference>
<proteinExistence type="inferred from homology"/>
<feature type="region of interest" description="Disordered" evidence="2">
    <location>
        <begin position="324"/>
        <end position="360"/>
    </location>
</feature>
<keyword evidence="1" id="KW-0339">Growth factor</keyword>
<gene>
    <name evidence="5" type="ORF">ABMA28_002397</name>
</gene>